<dbReference type="GO" id="GO:0016787">
    <property type="term" value="F:hydrolase activity"/>
    <property type="evidence" value="ECO:0007669"/>
    <property type="project" value="UniProtKB-KW"/>
</dbReference>
<comment type="subcellular location">
    <subcellularLocation>
        <location evidence="2">Nucleus</location>
    </subcellularLocation>
</comment>
<comment type="cofactor">
    <cofactor evidence="1">
        <name>a divalent metal cation</name>
        <dbReference type="ChEBI" id="CHEBI:60240"/>
    </cofactor>
</comment>
<comment type="caution">
    <text evidence="9">The sequence shown here is derived from an EMBL/GenBank/DDBJ whole genome shotgun (WGS) entry which is preliminary data.</text>
</comment>
<evidence type="ECO:0000256" key="5">
    <source>
        <dbReference type="ARBA" id="ARBA00022723"/>
    </source>
</evidence>
<keyword evidence="6" id="KW-0378">Hydrolase</keyword>
<dbReference type="PANTHER" id="PTHR22930:SF85">
    <property type="entry name" value="GH03217P-RELATED"/>
    <property type="match status" value="1"/>
</dbReference>
<protein>
    <recommendedName>
        <fullName evidence="8">DDE Tnp4 domain-containing protein</fullName>
    </recommendedName>
</protein>
<evidence type="ECO:0000256" key="3">
    <source>
        <dbReference type="ARBA" id="ARBA00006958"/>
    </source>
</evidence>
<dbReference type="GO" id="GO:0004518">
    <property type="term" value="F:nuclease activity"/>
    <property type="evidence" value="ECO:0007669"/>
    <property type="project" value="UniProtKB-KW"/>
</dbReference>
<dbReference type="Pfam" id="PF13359">
    <property type="entry name" value="DDE_Tnp_4"/>
    <property type="match status" value="1"/>
</dbReference>
<name>A0AAV8X4G8_9CUCU</name>
<dbReference type="PANTHER" id="PTHR22930">
    <property type="match status" value="1"/>
</dbReference>
<evidence type="ECO:0000256" key="6">
    <source>
        <dbReference type="ARBA" id="ARBA00022801"/>
    </source>
</evidence>
<dbReference type="Proteomes" id="UP001162162">
    <property type="component" value="Unassembled WGS sequence"/>
</dbReference>
<dbReference type="EMBL" id="JAPWTK010001145">
    <property type="protein sequence ID" value="KAJ8933894.1"/>
    <property type="molecule type" value="Genomic_DNA"/>
</dbReference>
<dbReference type="AlphaFoldDB" id="A0AAV8X4G8"/>
<dbReference type="GO" id="GO:0005634">
    <property type="term" value="C:nucleus"/>
    <property type="evidence" value="ECO:0007669"/>
    <property type="project" value="UniProtKB-SubCell"/>
</dbReference>
<accession>A0AAV8X4G8</accession>
<dbReference type="InterPro" id="IPR027806">
    <property type="entry name" value="HARBI1_dom"/>
</dbReference>
<keyword evidence="10" id="KW-1185">Reference proteome</keyword>
<feature type="domain" description="DDE Tnp4" evidence="8">
    <location>
        <begin position="74"/>
        <end position="184"/>
    </location>
</feature>
<evidence type="ECO:0000259" key="8">
    <source>
        <dbReference type="Pfam" id="PF13359"/>
    </source>
</evidence>
<dbReference type="GO" id="GO:0046872">
    <property type="term" value="F:metal ion binding"/>
    <property type="evidence" value="ECO:0007669"/>
    <property type="project" value="UniProtKB-KW"/>
</dbReference>
<evidence type="ECO:0000256" key="4">
    <source>
        <dbReference type="ARBA" id="ARBA00022722"/>
    </source>
</evidence>
<evidence type="ECO:0000256" key="1">
    <source>
        <dbReference type="ARBA" id="ARBA00001968"/>
    </source>
</evidence>
<keyword evidence="4" id="KW-0540">Nuclease</keyword>
<evidence type="ECO:0000256" key="7">
    <source>
        <dbReference type="ARBA" id="ARBA00023242"/>
    </source>
</evidence>
<sequence length="193" mass="22299">MELEEEIVLEDDIDIIDILDFGFPRHLHVRPNYIEDMDDLGFFRRFRLMKPTVMFILDLVEDQLEFDNDLNNSGEDGEIYRNRKSYFSINVQLVCDSDLRINNIVARWPGSTHDATIFNNSRLRARFEGGEFGGGILLGDSGYPLKSYLLTPFANPATHAQQLYNESHIRTRNCIERANGVLKKKISSPVLWT</sequence>
<keyword evidence="7" id="KW-0539">Nucleus</keyword>
<proteinExistence type="inferred from homology"/>
<evidence type="ECO:0000256" key="2">
    <source>
        <dbReference type="ARBA" id="ARBA00004123"/>
    </source>
</evidence>
<keyword evidence="5" id="KW-0479">Metal-binding</keyword>
<evidence type="ECO:0000313" key="10">
    <source>
        <dbReference type="Proteomes" id="UP001162162"/>
    </source>
</evidence>
<reference evidence="9" key="1">
    <citation type="journal article" date="2023" name="Insect Mol. Biol.">
        <title>Genome sequencing provides insights into the evolution of gene families encoding plant cell wall-degrading enzymes in longhorned beetles.</title>
        <authorList>
            <person name="Shin N.R."/>
            <person name="Okamura Y."/>
            <person name="Kirsch R."/>
            <person name="Pauchet Y."/>
        </authorList>
    </citation>
    <scope>NUCLEOTIDE SEQUENCE</scope>
    <source>
        <strain evidence="9">AMC_N1</strain>
    </source>
</reference>
<comment type="similarity">
    <text evidence="3">Belongs to the HARBI1 family.</text>
</comment>
<organism evidence="9 10">
    <name type="scientific">Aromia moschata</name>
    <dbReference type="NCBI Taxonomy" id="1265417"/>
    <lineage>
        <taxon>Eukaryota</taxon>
        <taxon>Metazoa</taxon>
        <taxon>Ecdysozoa</taxon>
        <taxon>Arthropoda</taxon>
        <taxon>Hexapoda</taxon>
        <taxon>Insecta</taxon>
        <taxon>Pterygota</taxon>
        <taxon>Neoptera</taxon>
        <taxon>Endopterygota</taxon>
        <taxon>Coleoptera</taxon>
        <taxon>Polyphaga</taxon>
        <taxon>Cucujiformia</taxon>
        <taxon>Chrysomeloidea</taxon>
        <taxon>Cerambycidae</taxon>
        <taxon>Cerambycinae</taxon>
        <taxon>Callichromatini</taxon>
        <taxon>Aromia</taxon>
    </lineage>
</organism>
<evidence type="ECO:0000313" key="9">
    <source>
        <dbReference type="EMBL" id="KAJ8933894.1"/>
    </source>
</evidence>
<gene>
    <name evidence="9" type="ORF">NQ318_001687</name>
</gene>
<dbReference type="InterPro" id="IPR045249">
    <property type="entry name" value="HARBI1-like"/>
</dbReference>